<keyword evidence="4 12" id="KW-0732">Signal</keyword>
<dbReference type="Pfam" id="PF08246">
    <property type="entry name" value="Inhibitor_I29"/>
    <property type="match status" value="1"/>
</dbReference>
<evidence type="ECO:0000256" key="8">
    <source>
        <dbReference type="ARBA" id="ARBA00023157"/>
    </source>
</evidence>
<dbReference type="PROSITE" id="PS00139">
    <property type="entry name" value="THIOL_PROTEASE_CYS"/>
    <property type="match status" value="1"/>
</dbReference>
<evidence type="ECO:0000259" key="13">
    <source>
        <dbReference type="SMART" id="SM00645"/>
    </source>
</evidence>
<comment type="subcellular location">
    <subcellularLocation>
        <location evidence="1">Secreted</location>
    </subcellularLocation>
</comment>
<dbReference type="PANTHER" id="PTHR12411">
    <property type="entry name" value="CYSTEINE PROTEASE FAMILY C1-RELATED"/>
    <property type="match status" value="1"/>
</dbReference>
<dbReference type="InterPro" id="IPR000668">
    <property type="entry name" value="Peptidase_C1A_C"/>
</dbReference>
<evidence type="ECO:0000256" key="1">
    <source>
        <dbReference type="ARBA" id="ARBA00004613"/>
    </source>
</evidence>
<evidence type="ECO:0000256" key="7">
    <source>
        <dbReference type="ARBA" id="ARBA00023145"/>
    </source>
</evidence>
<dbReference type="Proteomes" id="UP000688137">
    <property type="component" value="Unassembled WGS sequence"/>
</dbReference>
<gene>
    <name evidence="15" type="ORF">PPRIM_AZ9-3.1.T0390020</name>
</gene>
<dbReference type="InterPro" id="IPR013201">
    <property type="entry name" value="Prot_inhib_I29"/>
</dbReference>
<evidence type="ECO:0000256" key="11">
    <source>
        <dbReference type="ARBA" id="ARBA00053662"/>
    </source>
</evidence>
<accession>A0A8S1LJK9</accession>
<feature type="signal peptide" evidence="12">
    <location>
        <begin position="1"/>
        <end position="21"/>
    </location>
</feature>
<keyword evidence="6" id="KW-0788">Thiol protease</keyword>
<evidence type="ECO:0000256" key="2">
    <source>
        <dbReference type="ARBA" id="ARBA00022525"/>
    </source>
</evidence>
<evidence type="ECO:0000256" key="4">
    <source>
        <dbReference type="ARBA" id="ARBA00022729"/>
    </source>
</evidence>
<feature type="chain" id="PRO_5035713423" description="cathepsin L" evidence="12">
    <location>
        <begin position="22"/>
        <end position="322"/>
    </location>
</feature>
<keyword evidence="5" id="KW-0378">Hydrolase</keyword>
<dbReference type="Pfam" id="PF00112">
    <property type="entry name" value="Peptidase_C1"/>
    <property type="match status" value="1"/>
</dbReference>
<evidence type="ECO:0000256" key="5">
    <source>
        <dbReference type="ARBA" id="ARBA00022801"/>
    </source>
</evidence>
<sequence>MEKAFLTIGLVLLLGTLYNLNNSPSVDLKQKYNEYKQIFNKQYTAAEDQYRFQVYMQTLEQIALQNAKLGRQVYGETQFADITDEEFREQYLTLKYSPEDYANEPRESFSHITADPKEIDWRQSGAVTPVKNQLKCGSCWTFSTTGVLEGFFKVTTGELPSLSEQQLIDCSTTVDLNFGCNGGMPQRALNFVKRNGLTTEEGYPYQGVQGAECLVKGGAYKVKGSKVLEISEWALYQALQVQPVSIGVDAGTWKNYKPADREVFNYDECGDNLNHAVLAVGFTPTATIVKNSWANTWGSSGYIYLERGKNTCGLWNTMVVPI</sequence>
<keyword evidence="3" id="KW-0645">Protease</keyword>
<evidence type="ECO:0000256" key="12">
    <source>
        <dbReference type="SAM" id="SignalP"/>
    </source>
</evidence>
<dbReference type="OMA" id="EATNDIW"/>
<comment type="caution">
    <text evidence="15">The sequence shown here is derived from an EMBL/GenBank/DDBJ whole genome shotgun (WGS) entry which is preliminary data.</text>
</comment>
<comment type="function">
    <text evidence="11">May be involved in extracellular digestion.</text>
</comment>
<evidence type="ECO:0000256" key="3">
    <source>
        <dbReference type="ARBA" id="ARBA00022670"/>
    </source>
</evidence>
<feature type="domain" description="Peptidase C1A papain C-terminal" evidence="13">
    <location>
        <begin position="115"/>
        <end position="322"/>
    </location>
</feature>
<dbReference type="SMART" id="SM00645">
    <property type="entry name" value="Pept_C1"/>
    <property type="match status" value="1"/>
</dbReference>
<name>A0A8S1LJK9_PARPR</name>
<keyword evidence="7" id="KW-0865">Zymogen</keyword>
<dbReference type="CDD" id="cd02248">
    <property type="entry name" value="Peptidase_C1A"/>
    <property type="match status" value="1"/>
</dbReference>
<dbReference type="AlphaFoldDB" id="A0A8S1LJK9"/>
<protein>
    <recommendedName>
        <fullName evidence="10">cathepsin L</fullName>
        <ecNumber evidence="10">3.4.22.15</ecNumber>
    </recommendedName>
</protein>
<organism evidence="15 16">
    <name type="scientific">Paramecium primaurelia</name>
    <dbReference type="NCBI Taxonomy" id="5886"/>
    <lineage>
        <taxon>Eukaryota</taxon>
        <taxon>Sar</taxon>
        <taxon>Alveolata</taxon>
        <taxon>Ciliophora</taxon>
        <taxon>Intramacronucleata</taxon>
        <taxon>Oligohymenophorea</taxon>
        <taxon>Peniculida</taxon>
        <taxon>Parameciidae</taxon>
        <taxon>Paramecium</taxon>
    </lineage>
</organism>
<evidence type="ECO:0000256" key="10">
    <source>
        <dbReference type="ARBA" id="ARBA00038911"/>
    </source>
</evidence>
<dbReference type="GO" id="GO:0005576">
    <property type="term" value="C:extracellular region"/>
    <property type="evidence" value="ECO:0007669"/>
    <property type="project" value="UniProtKB-SubCell"/>
</dbReference>
<reference evidence="15" key="1">
    <citation type="submission" date="2021-01" db="EMBL/GenBank/DDBJ databases">
        <authorList>
            <consortium name="Genoscope - CEA"/>
            <person name="William W."/>
        </authorList>
    </citation>
    <scope>NUCLEOTIDE SEQUENCE</scope>
</reference>
<evidence type="ECO:0000259" key="14">
    <source>
        <dbReference type="SMART" id="SM00848"/>
    </source>
</evidence>
<dbReference type="GO" id="GO:0004197">
    <property type="term" value="F:cysteine-type endopeptidase activity"/>
    <property type="evidence" value="ECO:0007669"/>
    <property type="project" value="UniProtKB-EC"/>
</dbReference>
<evidence type="ECO:0000256" key="9">
    <source>
        <dbReference type="ARBA" id="ARBA00036319"/>
    </source>
</evidence>
<dbReference type="FunFam" id="3.90.70.10:FF:000104">
    <property type="entry name" value="Cathepsin L 1"/>
    <property type="match status" value="1"/>
</dbReference>
<keyword evidence="2" id="KW-0964">Secreted</keyword>
<keyword evidence="8" id="KW-1015">Disulfide bond</keyword>
<dbReference type="EMBL" id="CAJJDM010000038">
    <property type="protein sequence ID" value="CAD8066302.1"/>
    <property type="molecule type" value="Genomic_DNA"/>
</dbReference>
<dbReference type="InterPro" id="IPR039417">
    <property type="entry name" value="Peptidase_C1A_papain-like"/>
</dbReference>
<evidence type="ECO:0000256" key="6">
    <source>
        <dbReference type="ARBA" id="ARBA00022807"/>
    </source>
</evidence>
<proteinExistence type="predicted"/>
<evidence type="ECO:0000313" key="15">
    <source>
        <dbReference type="EMBL" id="CAD8066302.1"/>
    </source>
</evidence>
<comment type="catalytic activity">
    <reaction evidence="9">
        <text>Specificity close to that of papain. As compared to cathepsin B, cathepsin L exhibits higher activity toward protein substrates, but has little activity on Z-Arg-Arg-NHMec, and no peptidyl-dipeptidase activity.</text>
        <dbReference type="EC" id="3.4.22.15"/>
    </reaction>
</comment>
<dbReference type="SMART" id="SM00848">
    <property type="entry name" value="Inhibitor_I29"/>
    <property type="match status" value="1"/>
</dbReference>
<feature type="domain" description="Cathepsin propeptide inhibitor" evidence="14">
    <location>
        <begin position="32"/>
        <end position="87"/>
    </location>
</feature>
<dbReference type="InterPro" id="IPR000169">
    <property type="entry name" value="Pept_cys_AS"/>
</dbReference>
<keyword evidence="16" id="KW-1185">Reference proteome</keyword>
<dbReference type="InterPro" id="IPR013128">
    <property type="entry name" value="Peptidase_C1A"/>
</dbReference>
<evidence type="ECO:0000313" key="16">
    <source>
        <dbReference type="Proteomes" id="UP000688137"/>
    </source>
</evidence>
<dbReference type="EC" id="3.4.22.15" evidence="10"/>
<dbReference type="GO" id="GO:0006508">
    <property type="term" value="P:proteolysis"/>
    <property type="evidence" value="ECO:0007669"/>
    <property type="project" value="UniProtKB-KW"/>
</dbReference>